<sequence>MRKRLFGRSLGLVLAVVATSALSAPVAAAGTPAADFGAQVRAAGLTPAEARTLQARVADELAREGGVRTAANEITRANGTELLLVLPGETYARDLDAPATQNVGAAAAPSSCAYYTFCAYRGTNFTGDVLRQKRCADIIYINWFGNGSWSNNQSSGTRARMYGSANNVIYTTPGAYSEDRVGDWSPVFHVDAC</sequence>
<protein>
    <recommendedName>
        <fullName evidence="4">Peptidase inhibitor family I36</fullName>
    </recommendedName>
</protein>
<evidence type="ECO:0000313" key="2">
    <source>
        <dbReference type="EMBL" id="KAF4410022.1"/>
    </source>
</evidence>
<comment type="caution">
    <text evidence="2">The sequence shown here is derived from an EMBL/GenBank/DDBJ whole genome shotgun (WGS) entry which is preliminary data.</text>
</comment>
<dbReference type="EMBL" id="WHPN01000137">
    <property type="protein sequence ID" value="KAF4410022.1"/>
    <property type="molecule type" value="Genomic_DNA"/>
</dbReference>
<keyword evidence="3" id="KW-1185">Reference proteome</keyword>
<dbReference type="RefSeq" id="WP_143671137.1">
    <property type="nucleotide sequence ID" value="NZ_WHPN01000137.1"/>
</dbReference>
<keyword evidence="1" id="KW-0732">Signal</keyword>
<gene>
    <name evidence="2" type="ORF">GCU69_06005</name>
</gene>
<reference evidence="2 3" key="1">
    <citation type="submission" date="2019-10" db="EMBL/GenBank/DDBJ databases">
        <title>Streptomyces tenebrisbrunneis sp.nov., an endogenous actinomycete isolated from of Lycium ruthenicum.</title>
        <authorList>
            <person name="Ma L."/>
        </authorList>
    </citation>
    <scope>NUCLEOTIDE SEQUENCE [LARGE SCALE GENOMIC DNA]</scope>
    <source>
        <strain evidence="2 3">TRM 66187</strain>
    </source>
</reference>
<feature type="signal peptide" evidence="1">
    <location>
        <begin position="1"/>
        <end position="29"/>
    </location>
</feature>
<name>A0ABQ7FM41_9ACTN</name>
<evidence type="ECO:0000256" key="1">
    <source>
        <dbReference type="SAM" id="SignalP"/>
    </source>
</evidence>
<proteinExistence type="predicted"/>
<evidence type="ECO:0000313" key="3">
    <source>
        <dbReference type="Proteomes" id="UP000621266"/>
    </source>
</evidence>
<organism evidence="2 3">
    <name type="scientific">Streptomyces lycii</name>
    <dbReference type="NCBI Taxonomy" id="2654337"/>
    <lineage>
        <taxon>Bacteria</taxon>
        <taxon>Bacillati</taxon>
        <taxon>Actinomycetota</taxon>
        <taxon>Actinomycetes</taxon>
        <taxon>Kitasatosporales</taxon>
        <taxon>Streptomycetaceae</taxon>
        <taxon>Streptomyces</taxon>
    </lineage>
</organism>
<evidence type="ECO:0008006" key="4">
    <source>
        <dbReference type="Google" id="ProtNLM"/>
    </source>
</evidence>
<accession>A0ABQ7FM41</accession>
<feature type="chain" id="PRO_5046736787" description="Peptidase inhibitor family I36" evidence="1">
    <location>
        <begin position="30"/>
        <end position="193"/>
    </location>
</feature>
<dbReference type="Proteomes" id="UP000621266">
    <property type="component" value="Unassembled WGS sequence"/>
</dbReference>